<dbReference type="InterPro" id="IPR006560">
    <property type="entry name" value="AWS_dom"/>
</dbReference>
<feature type="region of interest" description="Disordered" evidence="8">
    <location>
        <begin position="1"/>
        <end position="78"/>
    </location>
</feature>
<evidence type="ECO:0000256" key="8">
    <source>
        <dbReference type="SAM" id="MobiDB-lite"/>
    </source>
</evidence>
<dbReference type="InterPro" id="IPR046341">
    <property type="entry name" value="SET_dom_sf"/>
</dbReference>
<dbReference type="PROSITE" id="PS50280">
    <property type="entry name" value="SET"/>
    <property type="match status" value="1"/>
</dbReference>
<keyword evidence="7" id="KW-0539">Nucleus</keyword>
<evidence type="ECO:0000256" key="5">
    <source>
        <dbReference type="ARBA" id="ARBA00022679"/>
    </source>
</evidence>
<sequence length="824" mass="90055">MALDLSTEGSFEVGVTDDSSSNVASATSTPPTTVADEASLHSESPKRDVVHVAVEPEPEPEHAHEHDHPQEPLEAAAEPIDTVPTTVPAEPVKKVIAVKPAPAPSLRSRRSNIGTPVYNLAKLSGTDGHGKRRAKGDIVADRRRRKTISGPIVNNAEQATSSSEPAPSITAMRDAIRNDPRAIALYKSLRKLDTPRTRLQVTADPSPSSRRSSTRRSSAIVPIATPSSTKTTKSSKRSHKAVEKQPAIMSREMKRLADTKEFAGVDTEPVVLSYWSNGKFVDPKAAKQPPRKKSEPEPAEEEEEAEPEPVVSAKKRREKKYLDKGLYAGQDAPIDISKGLSVAEKKKLAQLPELIPNGRVNKTMPLPMFNGLRNLINGRDFKLPFNVCNPLPPGQPKPDEWKKMTKNRFIGESKDYWRKSPHFHDYQSKCVCNPEDGCGESCQNRIMLYECDEQNCNAGKEHCTNRAFATLTARRNQGGKYRVGVEVIKTSDRGYGVRSNRCFRPNQIIMEYAGEIITEAECERRMTEVYKDNECYYLMSFDQNMIIDATTGSIARFVNHSCNPNCRMIKWIVSGQPRMALFAGDRPIMTGEELTYDYNFDPFSAKNVQKCLCGEPNCRGVLGPKPREVKPPKSDSKNTVKGAVKGAVKAGKRKLKELIGDDGGKGGGPAKKRKVQPVKQAKRAITLASSKVVKGAANALRKGVSTVTSTGRKAALGSKSPAKRRASTGAILKKTTTKRVIQTYAARTPKRRGSAGASSITKVTIRTTAKATPAKSSPATKGSVTKTYARSTSSRKSIASAASPRKGLDISRDTEIEVMQADEE</sequence>
<evidence type="ECO:0000313" key="12">
    <source>
        <dbReference type="EMBL" id="RSL94976.1"/>
    </source>
</evidence>
<dbReference type="GO" id="GO:0005634">
    <property type="term" value="C:nucleus"/>
    <property type="evidence" value="ECO:0007669"/>
    <property type="project" value="UniProtKB-SubCell"/>
</dbReference>
<feature type="domain" description="SET" evidence="9">
    <location>
        <begin position="483"/>
        <end position="599"/>
    </location>
</feature>
<feature type="compositionally biased region" description="Basic and acidic residues" evidence="8">
    <location>
        <begin position="59"/>
        <end position="71"/>
    </location>
</feature>
<evidence type="ECO:0000256" key="4">
    <source>
        <dbReference type="ARBA" id="ARBA00022603"/>
    </source>
</evidence>
<keyword evidence="6" id="KW-0949">S-adenosyl-L-methionine</keyword>
<evidence type="ECO:0008006" key="14">
    <source>
        <dbReference type="Google" id="ProtNLM"/>
    </source>
</evidence>
<dbReference type="GO" id="GO:0032259">
    <property type="term" value="P:methylation"/>
    <property type="evidence" value="ECO:0007669"/>
    <property type="project" value="UniProtKB-KW"/>
</dbReference>
<dbReference type="SUPFAM" id="SSF82199">
    <property type="entry name" value="SET domain"/>
    <property type="match status" value="1"/>
</dbReference>
<feature type="domain" description="AWS" evidence="11">
    <location>
        <begin position="425"/>
        <end position="472"/>
    </location>
</feature>
<dbReference type="SMART" id="SM00508">
    <property type="entry name" value="PostSET"/>
    <property type="match status" value="2"/>
</dbReference>
<feature type="compositionally biased region" description="Low complexity" evidence="8">
    <location>
        <begin position="16"/>
        <end position="36"/>
    </location>
</feature>
<dbReference type="FunFam" id="2.170.270.10:FF:000037">
    <property type="entry name" value="Histone-lysine N-methyltransferase"/>
    <property type="match status" value="1"/>
</dbReference>
<dbReference type="PANTHER" id="PTHR22884">
    <property type="entry name" value="SET DOMAIN PROTEINS"/>
    <property type="match status" value="1"/>
</dbReference>
<feature type="compositionally biased region" description="Polar residues" evidence="8">
    <location>
        <begin position="155"/>
        <end position="165"/>
    </location>
</feature>
<evidence type="ECO:0000259" key="10">
    <source>
        <dbReference type="PROSITE" id="PS50868"/>
    </source>
</evidence>
<feature type="region of interest" description="Disordered" evidence="8">
    <location>
        <begin position="281"/>
        <end position="316"/>
    </location>
</feature>
<evidence type="ECO:0000256" key="1">
    <source>
        <dbReference type="ARBA" id="ARBA00004123"/>
    </source>
</evidence>
<feature type="compositionally biased region" description="Polar residues" evidence="8">
    <location>
        <begin position="768"/>
        <end position="797"/>
    </location>
</feature>
<evidence type="ECO:0000256" key="3">
    <source>
        <dbReference type="ARBA" id="ARBA00022454"/>
    </source>
</evidence>
<dbReference type="PROSITE" id="PS51215">
    <property type="entry name" value="AWS"/>
    <property type="match status" value="1"/>
</dbReference>
<evidence type="ECO:0000259" key="11">
    <source>
        <dbReference type="PROSITE" id="PS51215"/>
    </source>
</evidence>
<feature type="domain" description="Post-SET" evidence="10">
    <location>
        <begin position="607"/>
        <end position="623"/>
    </location>
</feature>
<proteinExistence type="predicted"/>
<feature type="region of interest" description="Disordered" evidence="8">
    <location>
        <begin position="768"/>
        <end position="813"/>
    </location>
</feature>
<dbReference type="Proteomes" id="UP000287144">
    <property type="component" value="Unassembled WGS sequence"/>
</dbReference>
<dbReference type="Gene3D" id="2.170.270.10">
    <property type="entry name" value="SET domain"/>
    <property type="match status" value="1"/>
</dbReference>
<keyword evidence="5" id="KW-0808">Transferase</keyword>
<dbReference type="InterPro" id="IPR001214">
    <property type="entry name" value="SET_dom"/>
</dbReference>
<name>A0A428SZA3_9HYPO</name>
<dbReference type="EMBL" id="NKCK01000159">
    <property type="protein sequence ID" value="RSL94976.1"/>
    <property type="molecule type" value="Genomic_DNA"/>
</dbReference>
<comment type="caution">
    <text evidence="12">The sequence shown here is derived from an EMBL/GenBank/DDBJ whole genome shotgun (WGS) entry which is preliminary data.</text>
</comment>
<keyword evidence="3" id="KW-0158">Chromosome</keyword>
<reference evidence="12 13" key="1">
    <citation type="submission" date="2017-06" db="EMBL/GenBank/DDBJ databases">
        <title>Comparative genomic analysis of Ambrosia Fusariam Clade fungi.</title>
        <authorList>
            <person name="Stajich J.E."/>
            <person name="Carrillo J."/>
            <person name="Kijimoto T."/>
            <person name="Eskalen A."/>
            <person name="O'Donnell K."/>
            <person name="Kasson M."/>
        </authorList>
    </citation>
    <scope>NUCLEOTIDE SEQUENCE [LARGE SCALE GENOMIC DNA]</scope>
    <source>
        <strain evidence="12 13">NRRL62579</strain>
    </source>
</reference>
<dbReference type="STRING" id="1325735.A0A428SZA3"/>
<organism evidence="12 13">
    <name type="scientific">Fusarium oligoseptatum</name>
    <dbReference type="NCBI Taxonomy" id="2604345"/>
    <lineage>
        <taxon>Eukaryota</taxon>
        <taxon>Fungi</taxon>
        <taxon>Dikarya</taxon>
        <taxon>Ascomycota</taxon>
        <taxon>Pezizomycotina</taxon>
        <taxon>Sordariomycetes</taxon>
        <taxon>Hypocreomycetidae</taxon>
        <taxon>Hypocreales</taxon>
        <taxon>Nectriaceae</taxon>
        <taxon>Fusarium</taxon>
        <taxon>Fusarium solani species complex</taxon>
    </lineage>
</organism>
<dbReference type="InterPro" id="IPR003616">
    <property type="entry name" value="Post-SET_dom"/>
</dbReference>
<dbReference type="GO" id="GO:0005694">
    <property type="term" value="C:chromosome"/>
    <property type="evidence" value="ECO:0007669"/>
    <property type="project" value="UniProtKB-SubCell"/>
</dbReference>
<dbReference type="Pfam" id="PF17907">
    <property type="entry name" value="AWS"/>
    <property type="match status" value="1"/>
</dbReference>
<keyword evidence="13" id="KW-1185">Reference proteome</keyword>
<dbReference type="InterPro" id="IPR050777">
    <property type="entry name" value="SET2_Histone-Lys_MeTrsfase"/>
</dbReference>
<dbReference type="AlphaFoldDB" id="A0A428SZA3"/>
<dbReference type="PROSITE" id="PS50868">
    <property type="entry name" value="POST_SET"/>
    <property type="match status" value="1"/>
</dbReference>
<feature type="compositionally biased region" description="Acidic residues" evidence="8">
    <location>
        <begin position="297"/>
        <end position="307"/>
    </location>
</feature>
<dbReference type="SMART" id="SM00317">
    <property type="entry name" value="SET"/>
    <property type="match status" value="1"/>
</dbReference>
<evidence type="ECO:0000259" key="9">
    <source>
        <dbReference type="PROSITE" id="PS50280"/>
    </source>
</evidence>
<feature type="compositionally biased region" description="Low complexity" evidence="8">
    <location>
        <begin position="205"/>
        <end position="218"/>
    </location>
</feature>
<feature type="region of interest" description="Disordered" evidence="8">
    <location>
        <begin position="196"/>
        <end position="249"/>
    </location>
</feature>
<keyword evidence="4" id="KW-0489">Methyltransferase</keyword>
<feature type="compositionally biased region" description="Basic and acidic residues" evidence="8">
    <location>
        <begin position="38"/>
        <end position="50"/>
    </location>
</feature>
<evidence type="ECO:0000256" key="6">
    <source>
        <dbReference type="ARBA" id="ARBA00022691"/>
    </source>
</evidence>
<evidence type="ECO:0000256" key="2">
    <source>
        <dbReference type="ARBA" id="ARBA00004286"/>
    </source>
</evidence>
<protein>
    <recommendedName>
        <fullName evidence="14">Histone-lysine N-methyltransferase ASH1L</fullName>
    </recommendedName>
</protein>
<gene>
    <name evidence="12" type="ORF">CEP52_012338</name>
</gene>
<dbReference type="Pfam" id="PF00856">
    <property type="entry name" value="SET"/>
    <property type="match status" value="1"/>
</dbReference>
<feature type="compositionally biased region" description="Basic residues" evidence="8">
    <location>
        <begin position="670"/>
        <end position="679"/>
    </location>
</feature>
<comment type="subcellular location">
    <subcellularLocation>
        <location evidence="2">Chromosome</location>
    </subcellularLocation>
    <subcellularLocation>
        <location evidence="1">Nucleus</location>
    </subcellularLocation>
</comment>
<evidence type="ECO:0000256" key="7">
    <source>
        <dbReference type="ARBA" id="ARBA00023242"/>
    </source>
</evidence>
<feature type="region of interest" description="Disordered" evidence="8">
    <location>
        <begin position="658"/>
        <end position="679"/>
    </location>
</feature>
<dbReference type="GO" id="GO:0042054">
    <property type="term" value="F:histone methyltransferase activity"/>
    <property type="evidence" value="ECO:0007669"/>
    <property type="project" value="InterPro"/>
</dbReference>
<accession>A0A428SZA3</accession>
<feature type="region of interest" description="Disordered" evidence="8">
    <location>
        <begin position="143"/>
        <end position="168"/>
    </location>
</feature>
<evidence type="ECO:0000313" key="13">
    <source>
        <dbReference type="Proteomes" id="UP000287144"/>
    </source>
</evidence>